<dbReference type="EMBL" id="JADKBR010000007">
    <property type="protein sequence ID" value="MBK8890437.1"/>
    <property type="molecule type" value="Genomic_DNA"/>
</dbReference>
<dbReference type="Proteomes" id="UP000808146">
    <property type="component" value="Unassembled WGS sequence"/>
</dbReference>
<name>A0A9D7LM95_9RHOO</name>
<organism evidence="1 2">
    <name type="scientific">Candidatus Dechloromonas phosphorivorans</name>
    <dbReference type="NCBI Taxonomy" id="2899244"/>
    <lineage>
        <taxon>Bacteria</taxon>
        <taxon>Pseudomonadati</taxon>
        <taxon>Pseudomonadota</taxon>
        <taxon>Betaproteobacteria</taxon>
        <taxon>Rhodocyclales</taxon>
        <taxon>Azonexaceae</taxon>
        <taxon>Dechloromonas</taxon>
    </lineage>
</organism>
<dbReference type="AlphaFoldDB" id="A0A9D7LM95"/>
<evidence type="ECO:0000313" key="2">
    <source>
        <dbReference type="Proteomes" id="UP000808146"/>
    </source>
</evidence>
<gene>
    <name evidence="1" type="ORF">IPN75_08540</name>
</gene>
<sequence length="247" mass="28393">MGQYTMAANEFLKRYLGDHSRQTSIWRYMDLSRFLKMVHGGSLWFSRADEFDDVFEGSISETTRQVVKYGPDVTPEMIEHFNRLHLWRKQWTFVSCWHQSERENALMWSAYARQGVAIRTTYAKLSEQLPSNAFLAPVMYRDFAKEPVPEGTQIRYFVKRHYFKDEQEVRAVVIDAPANEQGTEDLQKSNPDLGRAISMQLSSLLDSIICRPFAPKDEIDMIKAVTRSAGLATPVVESELSGAPILN</sequence>
<evidence type="ECO:0008006" key="3">
    <source>
        <dbReference type="Google" id="ProtNLM"/>
    </source>
</evidence>
<accession>A0A9D7LM95</accession>
<evidence type="ECO:0000313" key="1">
    <source>
        <dbReference type="EMBL" id="MBK8890437.1"/>
    </source>
</evidence>
<protein>
    <recommendedName>
        <fullName evidence="3">DUF2971 domain-containing protein</fullName>
    </recommendedName>
</protein>
<comment type="caution">
    <text evidence="1">The sequence shown here is derived from an EMBL/GenBank/DDBJ whole genome shotgun (WGS) entry which is preliminary data.</text>
</comment>
<reference evidence="1" key="1">
    <citation type="submission" date="2020-10" db="EMBL/GenBank/DDBJ databases">
        <title>Connecting structure to function with the recovery of over 1000 high-quality activated sludge metagenome-assembled genomes encoding full-length rRNA genes using long-read sequencing.</title>
        <authorList>
            <person name="Singleton C.M."/>
            <person name="Petriglieri F."/>
            <person name="Kristensen J.M."/>
            <person name="Kirkegaard R.H."/>
            <person name="Michaelsen T.Y."/>
            <person name="Andersen M.H."/>
            <person name="Karst S.M."/>
            <person name="Dueholm M.S."/>
            <person name="Nielsen P.H."/>
            <person name="Albertsen M."/>
        </authorList>
    </citation>
    <scope>NUCLEOTIDE SEQUENCE</scope>
    <source>
        <strain evidence="1">OdNE_18-Q3-R46-58_BAT3C.305</strain>
    </source>
</reference>
<proteinExistence type="predicted"/>